<evidence type="ECO:0000259" key="7">
    <source>
        <dbReference type="Pfam" id="PF18051"/>
    </source>
</evidence>
<dbReference type="Pfam" id="PF18051">
    <property type="entry name" value="RPN1_C"/>
    <property type="match status" value="1"/>
</dbReference>
<dbReference type="InterPro" id="IPR036249">
    <property type="entry name" value="Thioredoxin-like_sf"/>
</dbReference>
<dbReference type="Gene3D" id="3.40.30.10">
    <property type="entry name" value="Glutaredoxin"/>
    <property type="match status" value="1"/>
</dbReference>
<dbReference type="Gene3D" id="1.25.10.10">
    <property type="entry name" value="Leucine-rich Repeat Variant"/>
    <property type="match status" value="1"/>
</dbReference>
<feature type="compositionally biased region" description="Basic and acidic residues" evidence="5">
    <location>
        <begin position="854"/>
        <end position="869"/>
    </location>
</feature>
<feature type="domain" description="RPN1 N-terminal" evidence="6">
    <location>
        <begin position="31"/>
        <end position="211"/>
    </location>
</feature>
<feature type="compositionally biased region" description="Basic and acidic residues" evidence="5">
    <location>
        <begin position="883"/>
        <end position="895"/>
    </location>
</feature>
<protein>
    <submittedName>
        <fullName evidence="9">26S proteasome non-ATPase regulatory subunit 2</fullName>
    </submittedName>
</protein>
<dbReference type="GO" id="GO:0005634">
    <property type="term" value="C:nucleus"/>
    <property type="evidence" value="ECO:0007669"/>
    <property type="project" value="TreeGrafter"/>
</dbReference>
<dbReference type="PANTHER" id="PTHR10943:SF1">
    <property type="entry name" value="26S PROTEASOME NON-ATPASE REGULATORY SUBUNIT 2"/>
    <property type="match status" value="1"/>
</dbReference>
<evidence type="ECO:0000256" key="4">
    <source>
        <dbReference type="ARBA" id="ARBA00023284"/>
    </source>
</evidence>
<accession>A0A915P7Y1</accession>
<evidence type="ECO:0000256" key="1">
    <source>
        <dbReference type="ARBA" id="ARBA00005460"/>
    </source>
</evidence>
<feature type="compositionally biased region" description="Basic and acidic residues" evidence="5">
    <location>
        <begin position="902"/>
        <end position="913"/>
    </location>
</feature>
<dbReference type="Pfam" id="PF01851">
    <property type="entry name" value="PC_rep"/>
    <property type="match status" value="1"/>
</dbReference>
<dbReference type="Proteomes" id="UP000887560">
    <property type="component" value="Unplaced"/>
</dbReference>
<name>A0A915P7Y1_9BILA</name>
<evidence type="ECO:0000259" key="6">
    <source>
        <dbReference type="Pfam" id="PF17781"/>
    </source>
</evidence>
<evidence type="ECO:0000256" key="3">
    <source>
        <dbReference type="ARBA" id="ARBA00022942"/>
    </source>
</evidence>
<dbReference type="GO" id="GO:0008540">
    <property type="term" value="C:proteasome regulatory particle, base subcomplex"/>
    <property type="evidence" value="ECO:0007669"/>
    <property type="project" value="TreeGrafter"/>
</dbReference>
<organism evidence="8 9">
    <name type="scientific">Meloidogyne floridensis</name>
    <dbReference type="NCBI Taxonomy" id="298350"/>
    <lineage>
        <taxon>Eukaryota</taxon>
        <taxon>Metazoa</taxon>
        <taxon>Ecdysozoa</taxon>
        <taxon>Nematoda</taxon>
        <taxon>Chromadorea</taxon>
        <taxon>Rhabditida</taxon>
        <taxon>Tylenchina</taxon>
        <taxon>Tylenchomorpha</taxon>
        <taxon>Tylenchoidea</taxon>
        <taxon>Meloidogynidae</taxon>
        <taxon>Meloidogyninae</taxon>
        <taxon>Meloidogyne</taxon>
    </lineage>
</organism>
<dbReference type="InterPro" id="IPR002015">
    <property type="entry name" value="Proteasome/cyclosome_rpt"/>
</dbReference>
<dbReference type="WBParaSite" id="scf7180000423304.g10654">
    <property type="protein sequence ID" value="scf7180000423304.g10654"/>
    <property type="gene ID" value="scf7180000423304.g10654"/>
</dbReference>
<comment type="similarity">
    <text evidence="1">Belongs to the proteasome subunit S2 family.</text>
</comment>
<feature type="region of interest" description="Disordered" evidence="5">
    <location>
        <begin position="854"/>
        <end position="918"/>
    </location>
</feature>
<proteinExistence type="inferred from homology"/>
<feature type="region of interest" description="Disordered" evidence="5">
    <location>
        <begin position="1"/>
        <end position="22"/>
    </location>
</feature>
<keyword evidence="3" id="KW-0647">Proteasome</keyword>
<dbReference type="InterPro" id="IPR016024">
    <property type="entry name" value="ARM-type_fold"/>
</dbReference>
<evidence type="ECO:0000313" key="8">
    <source>
        <dbReference type="Proteomes" id="UP000887560"/>
    </source>
</evidence>
<dbReference type="AlphaFoldDB" id="A0A915P7Y1"/>
<dbReference type="NCBIfam" id="TIGR02174">
    <property type="entry name" value="CXXU_selWTH"/>
    <property type="match status" value="1"/>
</dbReference>
<keyword evidence="2" id="KW-0677">Repeat</keyword>
<evidence type="ECO:0000256" key="2">
    <source>
        <dbReference type="ARBA" id="ARBA00022737"/>
    </source>
</evidence>
<dbReference type="GO" id="GO:0043161">
    <property type="term" value="P:proteasome-mediated ubiquitin-dependent protein catabolic process"/>
    <property type="evidence" value="ECO:0007669"/>
    <property type="project" value="TreeGrafter"/>
</dbReference>
<dbReference type="Pfam" id="PF17781">
    <property type="entry name" value="RPN1_RPN2_N"/>
    <property type="match status" value="1"/>
</dbReference>
<dbReference type="InterPro" id="IPR011989">
    <property type="entry name" value="ARM-like"/>
</dbReference>
<dbReference type="GO" id="GO:0034515">
    <property type="term" value="C:proteasome storage granule"/>
    <property type="evidence" value="ECO:0007669"/>
    <property type="project" value="TreeGrafter"/>
</dbReference>
<dbReference type="PANTHER" id="PTHR10943">
    <property type="entry name" value="26S PROTEASOME NON-ATPASE REGULATORY SUBUNIT"/>
    <property type="match status" value="1"/>
</dbReference>
<feature type="domain" description="26S proteasome non-ATPase regulatory subunit RPN1 C-terminal" evidence="7">
    <location>
        <begin position="758"/>
        <end position="809"/>
    </location>
</feature>
<feature type="region of interest" description="Disordered" evidence="5">
    <location>
        <begin position="496"/>
        <end position="545"/>
    </location>
</feature>
<evidence type="ECO:0000256" key="5">
    <source>
        <dbReference type="SAM" id="MobiDB-lite"/>
    </source>
</evidence>
<dbReference type="InterPro" id="IPR011893">
    <property type="entry name" value="Selenoprotein_Rdx-typ"/>
</dbReference>
<dbReference type="Pfam" id="PF10262">
    <property type="entry name" value="Rdx"/>
    <property type="match status" value="1"/>
</dbReference>
<dbReference type="InterPro" id="IPR041433">
    <property type="entry name" value="RPN1_C"/>
</dbReference>
<sequence length="1069" mass="118996">MPPAGVTDTPVKDAAASEIKPDPDYEFRRKALDLVEDWQKHDSDSQEDKKHREETILPKIKELVIHNLNHNAEIEACDILMEIERIDLLKEMAQKLEHLDYERICLYILSCAPFIPDPENITLIDMARDLYMHFGKNIEALRCAMRTNNTTIKMQMSLMLGRQQIFLEVEDQLLSQLNANFYLNKHFLAFARELDLMTPKTPDEVYKTYLEPNRPFATQQVKNMTLQNLASSFVNGFVNAGFGTDAFFKDEKSTSDWLAKHKEWAAFSTAATFGLIHHWNVDSLNNFEIHTQSKDIYVKAGALFATGIVFSGVQDPEVDPAFAILQDFLFNEHLPLRVASIFGLGLAYANSKRQTVIDQEESVVQSLRKVIADDQIVANQAEVKGLAALSLGFILIGSGRENSETVCELLTYLMSGVDLNDVNMRLVALGIGLIFLGRQNECDETILEPLRALSDPFGKIASTLVDVCAYAGTGNVLKVQEMLHICSEHYEKEAQKEESKTKVPSGAPLPDITAPAASVPTNSANGDAEEGEAATSTKSQTKSEEAPECLSQAVAVLGIALVAMGEDIGSQMCLRQFGHLYRYGEPVIRRAVPLALALLSPSNPQLTVIETLSKYSHDSDAETARNAIFALGLVGAGTNNARVLAMLRQLASYHSRDQKTMILLRIAQGLIHLGKGTMTLNPFHSDRQLICPTVVGALLCTCLAFIDSEQTVLNGRQHYLLFSLVAAIQPRMLITVVQDTKDETELVQVRVGQAVDVVAQAGKPRAITGFQTHSTPVLLGYGERAELADDDYIPLTPVLEGIVILKKKENEEEKKIKKKLIFKKEMDKIFTILLATTTIISIYEVVSNENAQLKEEGDDIKTPNNDKDSFSQFDDIGNEGEEPAYKYSEEAQKVEVEEEDELRIREPTREKPKGGTFKPPINMPPVKFSFCVSCGYRQAYEQFAQILREKYPGIEVLLSFAKIALIICIIMGRDPFPSLGLQTPRFFQWMANNKMSASIMIFLFSNAIEGMLQSTGAFEIYLENERIWSKLESGRVPSPPELFEAIDSQITLRGPSKFSGSSFGIDDSN</sequence>
<keyword evidence="8" id="KW-1185">Reference proteome</keyword>
<dbReference type="SUPFAM" id="SSF52833">
    <property type="entry name" value="Thioredoxin-like"/>
    <property type="match status" value="1"/>
</dbReference>
<evidence type="ECO:0000313" key="9">
    <source>
        <dbReference type="WBParaSite" id="scf7180000423304.g10654"/>
    </source>
</evidence>
<keyword evidence="4" id="KW-0676">Redox-active center</keyword>
<dbReference type="SUPFAM" id="SSF48371">
    <property type="entry name" value="ARM repeat"/>
    <property type="match status" value="1"/>
</dbReference>
<reference evidence="9" key="1">
    <citation type="submission" date="2022-11" db="UniProtKB">
        <authorList>
            <consortium name="WormBaseParasite"/>
        </authorList>
    </citation>
    <scope>IDENTIFICATION</scope>
</reference>
<dbReference type="InterPro" id="IPR040892">
    <property type="entry name" value="RPN1_N"/>
</dbReference>